<organism evidence="1 2">
    <name type="scientific">Rhizobium esperanzae</name>
    <dbReference type="NCBI Taxonomy" id="1967781"/>
    <lineage>
        <taxon>Bacteria</taxon>
        <taxon>Pseudomonadati</taxon>
        <taxon>Pseudomonadota</taxon>
        <taxon>Alphaproteobacteria</taxon>
        <taxon>Hyphomicrobiales</taxon>
        <taxon>Rhizobiaceae</taxon>
        <taxon>Rhizobium/Agrobacterium group</taxon>
        <taxon>Rhizobium</taxon>
    </lineage>
</organism>
<accession>A0A7W6UV36</accession>
<gene>
    <name evidence="1" type="ORF">GGE15_007313</name>
</gene>
<comment type="caution">
    <text evidence="1">The sequence shown here is derived from an EMBL/GenBank/DDBJ whole genome shotgun (WGS) entry which is preliminary data.</text>
</comment>
<sequence>MKSRWQADLTALRCAWVGWCAGVPVAGAGLVAPVVAGAAGAGSADVDLGLEIADTAFRQPAESVALCCCRQVSASIPPGVTPEHCAMKSDRHSALIALRCSSVGA</sequence>
<evidence type="ECO:0000313" key="1">
    <source>
        <dbReference type="EMBL" id="MBB4444001.1"/>
    </source>
</evidence>
<evidence type="ECO:0000313" key="2">
    <source>
        <dbReference type="Proteomes" id="UP000533724"/>
    </source>
</evidence>
<proteinExistence type="predicted"/>
<dbReference type="EMBL" id="JACIHI010000032">
    <property type="protein sequence ID" value="MBB4444001.1"/>
    <property type="molecule type" value="Genomic_DNA"/>
</dbReference>
<dbReference type="Proteomes" id="UP000533724">
    <property type="component" value="Unassembled WGS sequence"/>
</dbReference>
<name>A0A7W6UV36_9HYPH</name>
<dbReference type="AlphaFoldDB" id="A0A7W6UV36"/>
<protein>
    <submittedName>
        <fullName evidence="1">Uncharacterized protein</fullName>
    </submittedName>
</protein>
<reference evidence="1 2" key="1">
    <citation type="submission" date="2020-08" db="EMBL/GenBank/DDBJ databases">
        <title>Genomic Encyclopedia of Type Strains, Phase IV (KMG-V): Genome sequencing to study the core and pangenomes of soil and plant-associated prokaryotes.</title>
        <authorList>
            <person name="Whitman W."/>
        </authorList>
    </citation>
    <scope>NUCLEOTIDE SEQUENCE [LARGE SCALE GENOMIC DNA]</scope>
    <source>
        <strain evidence="1 2">SEMIA 414</strain>
    </source>
</reference>